<organism evidence="2 3">
    <name type="scientific">Armillaria luteobubalina</name>
    <dbReference type="NCBI Taxonomy" id="153913"/>
    <lineage>
        <taxon>Eukaryota</taxon>
        <taxon>Fungi</taxon>
        <taxon>Dikarya</taxon>
        <taxon>Basidiomycota</taxon>
        <taxon>Agaricomycotina</taxon>
        <taxon>Agaricomycetes</taxon>
        <taxon>Agaricomycetidae</taxon>
        <taxon>Agaricales</taxon>
        <taxon>Marasmiineae</taxon>
        <taxon>Physalacriaceae</taxon>
        <taxon>Armillaria</taxon>
    </lineage>
</organism>
<keyword evidence="3" id="KW-1185">Reference proteome</keyword>
<evidence type="ECO:0000256" key="1">
    <source>
        <dbReference type="SAM" id="SignalP"/>
    </source>
</evidence>
<dbReference type="AlphaFoldDB" id="A0AA39Q652"/>
<evidence type="ECO:0000313" key="3">
    <source>
        <dbReference type="Proteomes" id="UP001175228"/>
    </source>
</evidence>
<evidence type="ECO:0000313" key="2">
    <source>
        <dbReference type="EMBL" id="KAK0496983.1"/>
    </source>
</evidence>
<feature type="chain" id="PRO_5041452410" evidence="1">
    <location>
        <begin position="22"/>
        <end position="84"/>
    </location>
</feature>
<protein>
    <submittedName>
        <fullName evidence="2">Uncharacterized protein</fullName>
    </submittedName>
</protein>
<feature type="signal peptide" evidence="1">
    <location>
        <begin position="1"/>
        <end position="21"/>
    </location>
</feature>
<dbReference type="Proteomes" id="UP001175228">
    <property type="component" value="Unassembled WGS sequence"/>
</dbReference>
<dbReference type="EMBL" id="JAUEPU010000014">
    <property type="protein sequence ID" value="KAK0496983.1"/>
    <property type="molecule type" value="Genomic_DNA"/>
</dbReference>
<reference evidence="2" key="1">
    <citation type="submission" date="2023-06" db="EMBL/GenBank/DDBJ databases">
        <authorList>
            <consortium name="Lawrence Berkeley National Laboratory"/>
            <person name="Ahrendt S."/>
            <person name="Sahu N."/>
            <person name="Indic B."/>
            <person name="Wong-Bajracharya J."/>
            <person name="Merenyi Z."/>
            <person name="Ke H.-M."/>
            <person name="Monk M."/>
            <person name="Kocsube S."/>
            <person name="Drula E."/>
            <person name="Lipzen A."/>
            <person name="Balint B."/>
            <person name="Henrissat B."/>
            <person name="Andreopoulos B."/>
            <person name="Martin F.M."/>
            <person name="Harder C.B."/>
            <person name="Rigling D."/>
            <person name="Ford K.L."/>
            <person name="Foster G.D."/>
            <person name="Pangilinan J."/>
            <person name="Papanicolaou A."/>
            <person name="Barry K."/>
            <person name="LaButti K."/>
            <person name="Viragh M."/>
            <person name="Koriabine M."/>
            <person name="Yan M."/>
            <person name="Riley R."/>
            <person name="Champramary S."/>
            <person name="Plett K.L."/>
            <person name="Tsai I.J."/>
            <person name="Slot J."/>
            <person name="Sipos G."/>
            <person name="Plett J."/>
            <person name="Nagy L.G."/>
            <person name="Grigoriev I.V."/>
        </authorList>
    </citation>
    <scope>NUCLEOTIDE SEQUENCE</scope>
    <source>
        <strain evidence="2">HWK02</strain>
    </source>
</reference>
<accession>A0AA39Q652</accession>
<comment type="caution">
    <text evidence="2">The sequence shown here is derived from an EMBL/GenBank/DDBJ whole genome shotgun (WGS) entry which is preliminary data.</text>
</comment>
<keyword evidence="1" id="KW-0732">Signal</keyword>
<gene>
    <name evidence="2" type="ORF">EDD18DRAFT_1331677</name>
</gene>
<proteinExistence type="predicted"/>
<name>A0AA39Q652_9AGAR</name>
<sequence>MMFKSALCFVFFLFVSTYARALKSGIYRIENTVTHDALLCGPDGQVRPFSSPAYHPATFWKSQATKEEPDIFTISPIVQGDKFL</sequence>
<feature type="non-terminal residue" evidence="2">
    <location>
        <position position="84"/>
    </location>
</feature>